<evidence type="ECO:0000256" key="3">
    <source>
        <dbReference type="SAM" id="MobiDB-lite"/>
    </source>
</evidence>
<dbReference type="PROSITE" id="PS50003">
    <property type="entry name" value="PH_DOMAIN"/>
    <property type="match status" value="2"/>
</dbReference>
<dbReference type="PANTHER" id="PTHR23180:SF399">
    <property type="entry name" value="BLOWN FUSE, ISOFORM A-RELATED"/>
    <property type="match status" value="1"/>
</dbReference>
<feature type="compositionally biased region" description="Pro residues" evidence="3">
    <location>
        <begin position="528"/>
        <end position="537"/>
    </location>
</feature>
<dbReference type="AlphaFoldDB" id="A0A9W8L528"/>
<feature type="region of interest" description="Disordered" evidence="3">
    <location>
        <begin position="51"/>
        <end position="81"/>
    </location>
</feature>
<name>A0A9W8L528_9FUNG</name>
<dbReference type="InterPro" id="IPR011993">
    <property type="entry name" value="PH-like_dom_sf"/>
</dbReference>
<feature type="domain" description="PH" evidence="4">
    <location>
        <begin position="94"/>
        <end position="191"/>
    </location>
</feature>
<comment type="caution">
    <text evidence="5">The sequence shown here is derived from an EMBL/GenBank/DDBJ whole genome shotgun (WGS) entry which is preliminary data.</text>
</comment>
<protein>
    <recommendedName>
        <fullName evidence="4">PH domain-containing protein</fullName>
    </recommendedName>
</protein>
<feature type="compositionally biased region" description="Polar residues" evidence="3">
    <location>
        <begin position="311"/>
        <end position="322"/>
    </location>
</feature>
<feature type="region of interest" description="Disordered" evidence="3">
    <location>
        <begin position="1"/>
        <end position="38"/>
    </location>
</feature>
<dbReference type="EMBL" id="JANBTX010000060">
    <property type="protein sequence ID" value="KAJ2687860.1"/>
    <property type="molecule type" value="Genomic_DNA"/>
</dbReference>
<evidence type="ECO:0000259" key="4">
    <source>
        <dbReference type="PROSITE" id="PS50003"/>
    </source>
</evidence>
<gene>
    <name evidence="5" type="ORF">IWW39_002614</name>
</gene>
<dbReference type="PANTHER" id="PTHR23180">
    <property type="entry name" value="CENTAURIN/ARF"/>
    <property type="match status" value="1"/>
</dbReference>
<keyword evidence="6" id="KW-1185">Reference proteome</keyword>
<dbReference type="Gene3D" id="2.30.29.30">
    <property type="entry name" value="Pleckstrin-homology domain (PH domain)/Phosphotyrosine-binding domain (PTB)"/>
    <property type="match status" value="2"/>
</dbReference>
<dbReference type="GO" id="GO:0005096">
    <property type="term" value="F:GTPase activator activity"/>
    <property type="evidence" value="ECO:0007669"/>
    <property type="project" value="InterPro"/>
</dbReference>
<proteinExistence type="predicted"/>
<organism evidence="5 6">
    <name type="scientific">Coemansia spiralis</name>
    <dbReference type="NCBI Taxonomy" id="417178"/>
    <lineage>
        <taxon>Eukaryota</taxon>
        <taxon>Fungi</taxon>
        <taxon>Fungi incertae sedis</taxon>
        <taxon>Zoopagomycota</taxon>
        <taxon>Kickxellomycotina</taxon>
        <taxon>Kickxellomycetes</taxon>
        <taxon>Kickxellales</taxon>
        <taxon>Kickxellaceae</taxon>
        <taxon>Coemansia</taxon>
    </lineage>
</organism>
<dbReference type="SMART" id="SM00233">
    <property type="entry name" value="PH"/>
    <property type="match status" value="2"/>
</dbReference>
<dbReference type="GO" id="GO:0046872">
    <property type="term" value="F:metal ion binding"/>
    <property type="evidence" value="ECO:0007669"/>
    <property type="project" value="UniProtKB-KW"/>
</dbReference>
<evidence type="ECO:0000256" key="1">
    <source>
        <dbReference type="ARBA" id="ARBA00022723"/>
    </source>
</evidence>
<sequence length="537" mass="59354">MTNAVAATASSALPLPAAAAEPHMHGASPEGTRPVLTFSPSTKFSELHVIRQRSAHSQESEDVSDPDDLTPAQAEGARERLCRDKARDAIKKEQVHMEGFLYKKAGGGASKGWNKRWCVLRSQALMIYKRYNEDKLKRVIRADEITDIHPIQRRNHSFVFEVETPARSFFFEASSDQELDTWLARLKSVVEDVNCLHGGSSSSNRPSAESCHHQDDNASRMHFATASRATLRSPVDDVPEAFMSLPTAATHRTGTPAMPANTIFATQDSGACRGDGNEPARIRAAESFHAGRDPGGMNTLSLGLRIDTPHTTSLQQDSSANPVTALPPGVDLGHEPAPVVEGDEGDDEGEDEDEEPNFNVSHRREIENRLEEDRVILRGYLLKQDKLRQWRRRWFVLRQNTLSYYHDDKEYEVKQILRRDDIYDIRGPDPSTAKARSLRRTYFKVVSAKRNYWLAHDEAAVAREWFNALVLWNEPAASNALSAKLGGLALPPLPLRQSASAQPSVGASGPNSAGLGQRVFSAFTSPSAPMPHAPSTK</sequence>
<feature type="compositionally biased region" description="Low complexity" evidence="3">
    <location>
        <begin position="1"/>
        <end position="20"/>
    </location>
</feature>
<feature type="region of interest" description="Disordered" evidence="3">
    <location>
        <begin position="498"/>
        <end position="537"/>
    </location>
</feature>
<keyword evidence="1" id="KW-0479">Metal-binding</keyword>
<dbReference type="Pfam" id="PF00169">
    <property type="entry name" value="PH"/>
    <property type="match status" value="2"/>
</dbReference>
<feature type="domain" description="PH" evidence="4">
    <location>
        <begin position="374"/>
        <end position="474"/>
    </location>
</feature>
<reference evidence="5" key="1">
    <citation type="submission" date="2022-07" db="EMBL/GenBank/DDBJ databases">
        <title>Phylogenomic reconstructions and comparative analyses of Kickxellomycotina fungi.</title>
        <authorList>
            <person name="Reynolds N.K."/>
            <person name="Stajich J.E."/>
            <person name="Barry K."/>
            <person name="Grigoriev I.V."/>
            <person name="Crous P."/>
            <person name="Smith M.E."/>
        </authorList>
    </citation>
    <scope>NUCLEOTIDE SEQUENCE</scope>
    <source>
        <strain evidence="5">CBS 109367</strain>
    </source>
</reference>
<dbReference type="Proteomes" id="UP001151516">
    <property type="component" value="Unassembled WGS sequence"/>
</dbReference>
<evidence type="ECO:0000313" key="5">
    <source>
        <dbReference type="EMBL" id="KAJ2687860.1"/>
    </source>
</evidence>
<evidence type="ECO:0000313" key="6">
    <source>
        <dbReference type="Proteomes" id="UP001151516"/>
    </source>
</evidence>
<feature type="compositionally biased region" description="Acidic residues" evidence="3">
    <location>
        <begin position="341"/>
        <end position="356"/>
    </location>
</feature>
<accession>A0A9W8L528</accession>
<dbReference type="SUPFAM" id="SSF50729">
    <property type="entry name" value="PH domain-like"/>
    <property type="match status" value="2"/>
</dbReference>
<feature type="compositionally biased region" description="Polar residues" evidence="3">
    <location>
        <begin position="498"/>
        <end position="511"/>
    </location>
</feature>
<feature type="region of interest" description="Disordered" evidence="3">
    <location>
        <begin position="311"/>
        <end position="358"/>
    </location>
</feature>
<keyword evidence="2" id="KW-0862">Zinc</keyword>
<dbReference type="OrthoDB" id="2157866at2759"/>
<dbReference type="InterPro" id="IPR001849">
    <property type="entry name" value="PH_domain"/>
</dbReference>
<dbReference type="InterPro" id="IPR045258">
    <property type="entry name" value="ACAP1/2/3-like"/>
</dbReference>
<evidence type="ECO:0000256" key="2">
    <source>
        <dbReference type="ARBA" id="ARBA00022833"/>
    </source>
</evidence>